<protein>
    <submittedName>
        <fullName evidence="4">CAAX amino terminal protease self-immunity</fullName>
    </submittedName>
</protein>
<dbReference type="GO" id="GO:0006508">
    <property type="term" value="P:proteolysis"/>
    <property type="evidence" value="ECO:0007669"/>
    <property type="project" value="UniProtKB-KW"/>
</dbReference>
<feature type="transmembrane region" description="Helical" evidence="2">
    <location>
        <begin position="347"/>
        <end position="370"/>
    </location>
</feature>
<feature type="transmembrane region" description="Helical" evidence="2">
    <location>
        <begin position="129"/>
        <end position="150"/>
    </location>
</feature>
<feature type="transmembrane region" description="Helical" evidence="2">
    <location>
        <begin position="289"/>
        <end position="307"/>
    </location>
</feature>
<evidence type="ECO:0000313" key="4">
    <source>
        <dbReference type="EMBL" id="QDU39884.1"/>
    </source>
</evidence>
<reference evidence="4 5" key="1">
    <citation type="submission" date="2019-02" db="EMBL/GenBank/DDBJ databases">
        <title>Deep-cultivation of Planctomycetes and their phenomic and genomic characterization uncovers novel biology.</title>
        <authorList>
            <person name="Wiegand S."/>
            <person name="Jogler M."/>
            <person name="Boedeker C."/>
            <person name="Pinto D."/>
            <person name="Vollmers J."/>
            <person name="Rivas-Marin E."/>
            <person name="Kohn T."/>
            <person name="Peeters S.H."/>
            <person name="Heuer A."/>
            <person name="Rast P."/>
            <person name="Oberbeckmann S."/>
            <person name="Bunk B."/>
            <person name="Jeske O."/>
            <person name="Meyerdierks A."/>
            <person name="Storesund J.E."/>
            <person name="Kallscheuer N."/>
            <person name="Luecker S."/>
            <person name="Lage O.M."/>
            <person name="Pohl T."/>
            <person name="Merkel B.J."/>
            <person name="Hornburger P."/>
            <person name="Mueller R.-W."/>
            <person name="Bruemmer F."/>
            <person name="Labrenz M."/>
            <person name="Spormann A.M."/>
            <person name="Op den Camp H."/>
            <person name="Overmann J."/>
            <person name="Amann R."/>
            <person name="Jetten M.S.M."/>
            <person name="Mascher T."/>
            <person name="Medema M.H."/>
            <person name="Devos D.P."/>
            <person name="Kaster A.-K."/>
            <person name="Ovreas L."/>
            <person name="Rohde M."/>
            <person name="Galperin M.Y."/>
            <person name="Jogler C."/>
        </authorList>
    </citation>
    <scope>NUCLEOTIDE SEQUENCE [LARGE SCALE GENOMIC DNA]</scope>
    <source>
        <strain evidence="4 5">Mal4</strain>
    </source>
</reference>
<name>A0A517ZBL2_9PLAN</name>
<feature type="domain" description="CAAX prenyl protease 2/Lysostaphin resistance protein A-like" evidence="3">
    <location>
        <begin position="184"/>
        <end position="271"/>
    </location>
</feature>
<dbReference type="Pfam" id="PF02517">
    <property type="entry name" value="Rce1-like"/>
    <property type="match status" value="1"/>
</dbReference>
<dbReference type="KEGG" id="mri:Mal4_42370"/>
<evidence type="ECO:0000256" key="2">
    <source>
        <dbReference type="SAM" id="Phobius"/>
    </source>
</evidence>
<feature type="transmembrane region" description="Helical" evidence="2">
    <location>
        <begin position="44"/>
        <end position="69"/>
    </location>
</feature>
<keyword evidence="4" id="KW-0378">Hydrolase</keyword>
<keyword evidence="2" id="KW-0812">Transmembrane</keyword>
<dbReference type="GO" id="GO:0004175">
    <property type="term" value="F:endopeptidase activity"/>
    <property type="evidence" value="ECO:0007669"/>
    <property type="project" value="UniProtKB-ARBA"/>
</dbReference>
<organism evidence="4 5">
    <name type="scientific">Maioricimonas rarisocia</name>
    <dbReference type="NCBI Taxonomy" id="2528026"/>
    <lineage>
        <taxon>Bacteria</taxon>
        <taxon>Pseudomonadati</taxon>
        <taxon>Planctomycetota</taxon>
        <taxon>Planctomycetia</taxon>
        <taxon>Planctomycetales</taxon>
        <taxon>Planctomycetaceae</taxon>
        <taxon>Maioricimonas</taxon>
    </lineage>
</organism>
<accession>A0A517ZBL2</accession>
<feature type="transmembrane region" description="Helical" evidence="2">
    <location>
        <begin position="239"/>
        <end position="256"/>
    </location>
</feature>
<gene>
    <name evidence="4" type="ORF">Mal4_42370</name>
</gene>
<sequence length="372" mass="40206">MTDETPLEQDPLSTYDDAESPTEPVEPDEHRPARPPGPGLPESVLWAGSIVVLQILIAIPLMIAMAVQAGGDWMDVNAPLDEMGPNGRMLMFGLPTLLAFVLLAVPVMWRLGRNPVATLNLSLPNATQLAIVVSTVLPLSLIADGLYWAANEQWEALVEQMPLFEVLDGASVMETLDSQVKGASVLVLLLFIAVVPAVGEELVFRGLIGRGLVSRWGVVMGVLLTSVMFAVVHMYPPHVAAIFPVGMVIHLVYLATRSFWMPVLFHFLNNASAVLVLSSGAPLESDPQPLLVAGAVVYVLIAMWLLWRYRTQYRAEDGETFSPPYMTVAEPVTESGYRRSIPQSVPVAAIFGLLFVAQVVLATMDVMAAVGG</sequence>
<feature type="transmembrane region" description="Helical" evidence="2">
    <location>
        <begin position="89"/>
        <end position="109"/>
    </location>
</feature>
<evidence type="ECO:0000256" key="1">
    <source>
        <dbReference type="SAM" id="MobiDB-lite"/>
    </source>
</evidence>
<dbReference type="PANTHER" id="PTHR36435">
    <property type="entry name" value="SLR1288 PROTEIN"/>
    <property type="match status" value="1"/>
</dbReference>
<feature type="transmembrane region" description="Helical" evidence="2">
    <location>
        <begin position="263"/>
        <end position="283"/>
    </location>
</feature>
<dbReference type="GO" id="GO:0080120">
    <property type="term" value="P:CAAX-box protein maturation"/>
    <property type="evidence" value="ECO:0007669"/>
    <property type="project" value="UniProtKB-ARBA"/>
</dbReference>
<evidence type="ECO:0000259" key="3">
    <source>
        <dbReference type="Pfam" id="PF02517"/>
    </source>
</evidence>
<keyword evidence="5" id="KW-1185">Reference proteome</keyword>
<evidence type="ECO:0000313" key="5">
    <source>
        <dbReference type="Proteomes" id="UP000320496"/>
    </source>
</evidence>
<proteinExistence type="predicted"/>
<feature type="transmembrane region" description="Helical" evidence="2">
    <location>
        <begin position="183"/>
        <end position="204"/>
    </location>
</feature>
<dbReference type="InterPro" id="IPR052710">
    <property type="entry name" value="CAAX_protease"/>
</dbReference>
<dbReference type="Proteomes" id="UP000320496">
    <property type="component" value="Chromosome"/>
</dbReference>
<dbReference type="PANTHER" id="PTHR36435:SF1">
    <property type="entry name" value="CAAX AMINO TERMINAL PROTEASE FAMILY PROTEIN"/>
    <property type="match status" value="1"/>
</dbReference>
<dbReference type="InterPro" id="IPR003675">
    <property type="entry name" value="Rce1/LyrA-like_dom"/>
</dbReference>
<dbReference type="EMBL" id="CP036275">
    <property type="protein sequence ID" value="QDU39884.1"/>
    <property type="molecule type" value="Genomic_DNA"/>
</dbReference>
<dbReference type="AlphaFoldDB" id="A0A517ZBL2"/>
<dbReference type="RefSeq" id="WP_197443649.1">
    <property type="nucleotide sequence ID" value="NZ_CP036275.1"/>
</dbReference>
<keyword evidence="2" id="KW-1133">Transmembrane helix</keyword>
<feature type="transmembrane region" description="Helical" evidence="2">
    <location>
        <begin position="216"/>
        <end position="233"/>
    </location>
</feature>
<keyword evidence="4" id="KW-0645">Protease</keyword>
<keyword evidence="2" id="KW-0472">Membrane</keyword>
<feature type="region of interest" description="Disordered" evidence="1">
    <location>
        <begin position="1"/>
        <end position="38"/>
    </location>
</feature>